<dbReference type="PANTHER" id="PTHR47893:SF1">
    <property type="entry name" value="REGULATORY PROTEIN PCHR"/>
    <property type="match status" value="1"/>
</dbReference>
<accession>A0ABS3YK82</accession>
<dbReference type="Gene3D" id="1.10.10.60">
    <property type="entry name" value="Homeodomain-like"/>
    <property type="match status" value="1"/>
</dbReference>
<feature type="domain" description="HTH araC/xylS-type" evidence="3">
    <location>
        <begin position="228"/>
        <end position="326"/>
    </location>
</feature>
<dbReference type="InterPro" id="IPR018060">
    <property type="entry name" value="HTH_AraC"/>
</dbReference>
<dbReference type="Proteomes" id="UP000679126">
    <property type="component" value="Unassembled WGS sequence"/>
</dbReference>
<organism evidence="4 5">
    <name type="scientific">Chitinophaga chungangae</name>
    <dbReference type="NCBI Taxonomy" id="2821488"/>
    <lineage>
        <taxon>Bacteria</taxon>
        <taxon>Pseudomonadati</taxon>
        <taxon>Bacteroidota</taxon>
        <taxon>Chitinophagia</taxon>
        <taxon>Chitinophagales</taxon>
        <taxon>Chitinophagaceae</taxon>
        <taxon>Chitinophaga</taxon>
    </lineage>
</organism>
<dbReference type="EMBL" id="JAGHKP010000004">
    <property type="protein sequence ID" value="MBO9154718.1"/>
    <property type="molecule type" value="Genomic_DNA"/>
</dbReference>
<proteinExistence type="predicted"/>
<comment type="caution">
    <text evidence="4">The sequence shown here is derived from an EMBL/GenBank/DDBJ whole genome shotgun (WGS) entry which is preliminary data.</text>
</comment>
<keyword evidence="1" id="KW-0805">Transcription regulation</keyword>
<evidence type="ECO:0000256" key="2">
    <source>
        <dbReference type="ARBA" id="ARBA00023163"/>
    </source>
</evidence>
<evidence type="ECO:0000313" key="4">
    <source>
        <dbReference type="EMBL" id="MBO9154718.1"/>
    </source>
</evidence>
<keyword evidence="5" id="KW-1185">Reference proteome</keyword>
<dbReference type="SUPFAM" id="SSF46689">
    <property type="entry name" value="Homeodomain-like"/>
    <property type="match status" value="1"/>
</dbReference>
<dbReference type="SMART" id="SM00342">
    <property type="entry name" value="HTH_ARAC"/>
    <property type="match status" value="1"/>
</dbReference>
<dbReference type="InterPro" id="IPR053142">
    <property type="entry name" value="PchR_regulatory_protein"/>
</dbReference>
<name>A0ABS3YK82_9BACT</name>
<gene>
    <name evidence="4" type="ORF">J7I43_21000</name>
</gene>
<keyword evidence="2" id="KW-0804">Transcription</keyword>
<evidence type="ECO:0000256" key="1">
    <source>
        <dbReference type="ARBA" id="ARBA00023015"/>
    </source>
</evidence>
<protein>
    <submittedName>
        <fullName evidence="4">Helix-turn-helix transcriptional regulator</fullName>
    </submittedName>
</protein>
<dbReference type="InterPro" id="IPR009057">
    <property type="entry name" value="Homeodomain-like_sf"/>
</dbReference>
<dbReference type="Pfam" id="PF12833">
    <property type="entry name" value="HTH_18"/>
    <property type="match status" value="1"/>
</dbReference>
<evidence type="ECO:0000313" key="5">
    <source>
        <dbReference type="Proteomes" id="UP000679126"/>
    </source>
</evidence>
<reference evidence="5" key="1">
    <citation type="submission" date="2021-03" db="EMBL/GenBank/DDBJ databases">
        <title>Assistant Professor.</title>
        <authorList>
            <person name="Huq M.A."/>
        </authorList>
    </citation>
    <scope>NUCLEOTIDE SEQUENCE [LARGE SCALE GENOMIC DNA]</scope>
    <source>
        <strain evidence="5">MAH-28</strain>
    </source>
</reference>
<sequence length="330" mass="37415">MDKINLANWNDIFGKTEQKVLFASERYTDLHFCFEEPGLASGSIRSVSTPGMQLTELSLHSGQPFQLSDEPKETAESVFLLDGGAESQFHNISAPLLFNKHHHNLQYNSQFGGTHTISSPRFHALTITYDLSFLHELFESDENRSIGQLANAVQRGETFLASHCALQSGGRIAEVIGTITQCPFTGSTRYLFLESKMMELFVLQMEQAQLAAGRKGDEWTPADREKLHAVKHYIENAYLETFSLKDLTYQFGLNEFKLKKGYKQLFQTTIFGHVHRLRLQKARMLLQEKTFTVGEAAFFIGYNNVSSFCTEFKKQFGYSPGRYKLCADVA</sequence>
<dbReference type="PROSITE" id="PS01124">
    <property type="entry name" value="HTH_ARAC_FAMILY_2"/>
    <property type="match status" value="1"/>
</dbReference>
<evidence type="ECO:0000259" key="3">
    <source>
        <dbReference type="PROSITE" id="PS01124"/>
    </source>
</evidence>
<dbReference type="RefSeq" id="WP_209147832.1">
    <property type="nucleotide sequence ID" value="NZ_JAGHKP010000004.1"/>
</dbReference>
<dbReference type="PANTHER" id="PTHR47893">
    <property type="entry name" value="REGULATORY PROTEIN PCHR"/>
    <property type="match status" value="1"/>
</dbReference>